<dbReference type="GO" id="GO:0005886">
    <property type="term" value="C:plasma membrane"/>
    <property type="evidence" value="ECO:0007669"/>
    <property type="project" value="UniProtKB-SubCell"/>
</dbReference>
<feature type="transmembrane region" description="Helical" evidence="8">
    <location>
        <begin position="423"/>
        <end position="445"/>
    </location>
</feature>
<reference evidence="10 11" key="1">
    <citation type="submission" date="2019-02" db="EMBL/GenBank/DDBJ databases">
        <title>Kribbella capetownensis sp. nov. and Kribbella speibonae sp. nov., isolated from soil.</title>
        <authorList>
            <person name="Curtis S.M."/>
            <person name="Norton I."/>
            <person name="Everest G.J."/>
            <person name="Meyers P.R."/>
        </authorList>
    </citation>
    <scope>NUCLEOTIDE SEQUENCE [LARGE SCALE GENOMIC DNA]</scope>
    <source>
        <strain evidence="10 11">NRRL B-24813</strain>
    </source>
</reference>
<evidence type="ECO:0000256" key="3">
    <source>
        <dbReference type="ARBA" id="ARBA00022692"/>
    </source>
</evidence>
<evidence type="ECO:0000256" key="5">
    <source>
        <dbReference type="ARBA" id="ARBA00023136"/>
    </source>
</evidence>
<feature type="transmembrane region" description="Helical" evidence="8">
    <location>
        <begin position="465"/>
        <end position="486"/>
    </location>
</feature>
<feature type="transmembrane region" description="Helical" evidence="8">
    <location>
        <begin position="811"/>
        <end position="831"/>
    </location>
</feature>
<dbReference type="OrthoDB" id="3405625at2"/>
<dbReference type="Proteomes" id="UP000291144">
    <property type="component" value="Unassembled WGS sequence"/>
</dbReference>
<dbReference type="InterPro" id="IPR003838">
    <property type="entry name" value="ABC3_permease_C"/>
</dbReference>
<comment type="caution">
    <text evidence="10">The sequence shown here is derived from an EMBL/GenBank/DDBJ whole genome shotgun (WGS) entry which is preliminary data.</text>
</comment>
<sequence length="879" mass="91178">MGGWSPPLRIARRTTRKSLGRTFLVAALIGLPVLAATWMGVIFKTSSPEGENLAKVTVGQADAQLTVTQYAKLTKQTSPPGLEMGEPPPAAGAEEPVRTPGKFDPLPLLPPGSTLARQFTDGGTVEIHGREAKTSVGLVTGDGKSPLTQGTVKVDHGRLPATKDEIAISPSLADRLGISGPTGTVTSGSGQSYTVVGIARRMSQQGAETIFATPDTSLGTPDPTISVNYLVKLPAGADPDMLVPQLIDHGMLLLPRANIVDPPPNPYGTSSTDIGPYAAMALIIGFGVLEIVLLAGTAFAVGARRQTRELGLVMATGGTPRDVRRIVLMQGLFAGLVGVVGGLVTATVLVLAGKPLWEKLTGAVFTAWQVPWLNVGLIALLGLVAGLAAAVVPARSASRQSPVSALAGRFAVSAKQARIRKPAVVLLVAGIACVFIGSALIAAALQEAQRAVSQDDPYQATVTPAGPIALVLLGITATIAALVWMLPSLVGKFSRLARALPLSARLAVRDAARHRHRTGPATAAIMMAVAGTAAVAFAGSNAIAAEAKNYTADAHYGDASIRFDTGGPDSAQYSSSTVDRVSALLPVRHQYELGTVSLPEAKANAYGYIPQLFAASGQTEGSTSYGLLAVDPAYIARFGEYGAKAAAELRAGKVVLPLSTLTPGQKTEVSAEGDSGQERILGSLVAAFAGNPPRVSYLQQSALISQDAARKLGKITVYQVHYELTREPTKDELGAVARFLGSDEMLQVERGYQSPARLFLLGILGAATVVTLLGVAISVSLSAAEGRADLATLAAIGAQPRRRRNLAAAQAWVLGQLGCVLGVGVGALYGYTAHAAFGSPHFMVPWVELGGIVIVVPLFAGLLAWLMTRSRLPMVSRID</sequence>
<feature type="transmembrane region" description="Helical" evidence="8">
    <location>
        <begin position="523"/>
        <end position="544"/>
    </location>
</feature>
<evidence type="ECO:0000256" key="7">
    <source>
        <dbReference type="SAM" id="MobiDB-lite"/>
    </source>
</evidence>
<accession>A0A4R0KB87</accession>
<feature type="transmembrane region" description="Helical" evidence="8">
    <location>
        <begin position="758"/>
        <end position="781"/>
    </location>
</feature>
<keyword evidence="5 8" id="KW-0472">Membrane</keyword>
<evidence type="ECO:0000256" key="4">
    <source>
        <dbReference type="ARBA" id="ARBA00022989"/>
    </source>
</evidence>
<feature type="domain" description="ABC3 transporter permease C-terminal" evidence="9">
    <location>
        <begin position="763"/>
        <end position="869"/>
    </location>
</feature>
<feature type="transmembrane region" description="Helical" evidence="8">
    <location>
        <begin position="277"/>
        <end position="301"/>
    </location>
</feature>
<dbReference type="RefSeq" id="WP_131362468.1">
    <property type="nucleotide sequence ID" value="NZ_SJKB01000011.1"/>
</dbReference>
<evidence type="ECO:0000313" key="11">
    <source>
        <dbReference type="Proteomes" id="UP000291144"/>
    </source>
</evidence>
<organism evidence="10 11">
    <name type="scientific">Kribbella pittospori</name>
    <dbReference type="NCBI Taxonomy" id="722689"/>
    <lineage>
        <taxon>Bacteria</taxon>
        <taxon>Bacillati</taxon>
        <taxon>Actinomycetota</taxon>
        <taxon>Actinomycetes</taxon>
        <taxon>Propionibacteriales</taxon>
        <taxon>Kribbellaceae</taxon>
        <taxon>Kribbella</taxon>
    </lineage>
</organism>
<evidence type="ECO:0000256" key="1">
    <source>
        <dbReference type="ARBA" id="ARBA00004651"/>
    </source>
</evidence>
<dbReference type="AlphaFoldDB" id="A0A4R0KB87"/>
<gene>
    <name evidence="10" type="ORF">E0H73_31630</name>
</gene>
<feature type="transmembrane region" description="Helical" evidence="8">
    <location>
        <begin position="843"/>
        <end position="867"/>
    </location>
</feature>
<dbReference type="EMBL" id="SJKB01000011">
    <property type="protein sequence ID" value="TCC57039.1"/>
    <property type="molecule type" value="Genomic_DNA"/>
</dbReference>
<dbReference type="PANTHER" id="PTHR30572">
    <property type="entry name" value="MEMBRANE COMPONENT OF TRANSPORTER-RELATED"/>
    <property type="match status" value="1"/>
</dbReference>
<evidence type="ECO:0000313" key="10">
    <source>
        <dbReference type="EMBL" id="TCC57039.1"/>
    </source>
</evidence>
<dbReference type="GO" id="GO:0022857">
    <property type="term" value="F:transmembrane transporter activity"/>
    <property type="evidence" value="ECO:0007669"/>
    <property type="project" value="TreeGrafter"/>
</dbReference>
<name>A0A4R0KB87_9ACTN</name>
<evidence type="ECO:0000259" key="9">
    <source>
        <dbReference type="Pfam" id="PF02687"/>
    </source>
</evidence>
<comment type="similarity">
    <text evidence="6">Belongs to the ABC-4 integral membrane protein family.</text>
</comment>
<dbReference type="InterPro" id="IPR050250">
    <property type="entry name" value="Macrolide_Exporter_MacB"/>
</dbReference>
<keyword evidence="11" id="KW-1185">Reference proteome</keyword>
<feature type="transmembrane region" description="Helical" evidence="8">
    <location>
        <begin position="372"/>
        <end position="392"/>
    </location>
</feature>
<dbReference type="Pfam" id="PF02687">
    <property type="entry name" value="FtsX"/>
    <property type="match status" value="2"/>
</dbReference>
<feature type="transmembrane region" description="Helical" evidence="8">
    <location>
        <begin position="331"/>
        <end position="352"/>
    </location>
</feature>
<feature type="region of interest" description="Disordered" evidence="7">
    <location>
        <begin position="76"/>
        <end position="104"/>
    </location>
</feature>
<protein>
    <submittedName>
        <fullName evidence="10">ABC transporter permease</fullName>
    </submittedName>
</protein>
<evidence type="ECO:0000256" key="2">
    <source>
        <dbReference type="ARBA" id="ARBA00022475"/>
    </source>
</evidence>
<evidence type="ECO:0000256" key="8">
    <source>
        <dbReference type="SAM" id="Phobius"/>
    </source>
</evidence>
<evidence type="ECO:0000256" key="6">
    <source>
        <dbReference type="ARBA" id="ARBA00038076"/>
    </source>
</evidence>
<keyword evidence="4 8" id="KW-1133">Transmembrane helix</keyword>
<keyword evidence="3 8" id="KW-0812">Transmembrane</keyword>
<keyword evidence="2" id="KW-1003">Cell membrane</keyword>
<dbReference type="PANTHER" id="PTHR30572:SF4">
    <property type="entry name" value="ABC TRANSPORTER PERMEASE YTRF"/>
    <property type="match status" value="1"/>
</dbReference>
<feature type="domain" description="ABC3 transporter permease C-terminal" evidence="9">
    <location>
        <begin position="282"/>
        <end position="402"/>
    </location>
</feature>
<comment type="subcellular location">
    <subcellularLocation>
        <location evidence="1">Cell membrane</location>
        <topology evidence="1">Multi-pass membrane protein</topology>
    </subcellularLocation>
</comment>
<proteinExistence type="inferred from homology"/>